<evidence type="ECO:0000313" key="2">
    <source>
        <dbReference type="EMBL" id="KAJ5522885.1"/>
    </source>
</evidence>
<organism evidence="1 4">
    <name type="scientific">Penicillium frequentans</name>
    <dbReference type="NCBI Taxonomy" id="3151616"/>
    <lineage>
        <taxon>Eukaryota</taxon>
        <taxon>Fungi</taxon>
        <taxon>Dikarya</taxon>
        <taxon>Ascomycota</taxon>
        <taxon>Pezizomycotina</taxon>
        <taxon>Eurotiomycetes</taxon>
        <taxon>Eurotiomycetidae</taxon>
        <taxon>Eurotiales</taxon>
        <taxon>Aspergillaceae</taxon>
        <taxon>Penicillium</taxon>
    </lineage>
</organism>
<proteinExistence type="predicted"/>
<reference evidence="1 4" key="1">
    <citation type="journal article" date="2023" name="IMA Fungus">
        <title>Comparative genomic study of the Penicillium genus elucidates a diverse pangenome and 15 lateral gene transfer events.</title>
        <authorList>
            <person name="Petersen C."/>
            <person name="Sorensen T."/>
            <person name="Nielsen M.R."/>
            <person name="Sondergaard T.E."/>
            <person name="Sorensen J.L."/>
            <person name="Fitzpatrick D.A."/>
            <person name="Frisvad J.C."/>
            <person name="Nielsen K.L."/>
        </authorList>
    </citation>
    <scope>NUCLEOTIDE SEQUENCE [LARGE SCALE GENOMIC DNA]</scope>
    <source>
        <strain evidence="1 4">IBT 35679</strain>
    </source>
</reference>
<sequence length="86" mass="9699">MSSSRLSKIREASWVVIFNLSSDAVRPSFRWSSTNNTTIDCTPAQATQRPQYALALTAHSDHHLLMRIIAEFFLRRGCFPGLCAGW</sequence>
<keyword evidence="4" id="KW-1185">Reference proteome</keyword>
<evidence type="ECO:0000313" key="4">
    <source>
        <dbReference type="Proteomes" id="UP001220324"/>
    </source>
</evidence>
<protein>
    <submittedName>
        <fullName evidence="1">Uncharacterized protein</fullName>
    </submittedName>
</protein>
<dbReference type="Proteomes" id="UP001220324">
    <property type="component" value="Unassembled WGS sequence"/>
</dbReference>
<dbReference type="EMBL" id="JAQIZZ010000011">
    <property type="protein sequence ID" value="KAJ5522949.1"/>
    <property type="molecule type" value="Genomic_DNA"/>
</dbReference>
<comment type="caution">
    <text evidence="1">The sequence shown here is derived from an EMBL/GenBank/DDBJ whole genome shotgun (WGS) entry which is preliminary data.</text>
</comment>
<gene>
    <name evidence="3" type="ORF">N7494_013263</name>
    <name evidence="1" type="ORF">N7494_013282</name>
    <name evidence="2" type="ORF">N7494_013315</name>
</gene>
<evidence type="ECO:0000313" key="1">
    <source>
        <dbReference type="EMBL" id="KAJ5522852.1"/>
    </source>
</evidence>
<dbReference type="EMBL" id="JAQIZZ010000012">
    <property type="protein sequence ID" value="KAJ5522885.1"/>
    <property type="molecule type" value="Genomic_DNA"/>
</dbReference>
<name>A0AAD6G809_9EURO</name>
<reference evidence="1" key="2">
    <citation type="submission" date="2023-01" db="EMBL/GenBank/DDBJ databases">
        <authorList>
            <person name="Petersen C."/>
        </authorList>
    </citation>
    <scope>NUCLEOTIDE SEQUENCE</scope>
    <source>
        <strain evidence="1">IBT 35679</strain>
    </source>
</reference>
<dbReference type="AlphaFoldDB" id="A0AAD6G809"/>
<dbReference type="EMBL" id="JAQIZZ010000012">
    <property type="protein sequence ID" value="KAJ5522852.1"/>
    <property type="molecule type" value="Genomic_DNA"/>
</dbReference>
<evidence type="ECO:0000313" key="3">
    <source>
        <dbReference type="EMBL" id="KAJ5522949.1"/>
    </source>
</evidence>
<accession>A0AAD6G809</accession>